<keyword evidence="2" id="KW-1185">Reference proteome</keyword>
<evidence type="ECO:0000313" key="2">
    <source>
        <dbReference type="Proteomes" id="UP000008311"/>
    </source>
</evidence>
<dbReference type="AlphaFoldDB" id="B9SYQ7"/>
<name>B9SYQ7_RICCO</name>
<proteinExistence type="predicted"/>
<dbReference type="EMBL" id="EQ974256">
    <property type="protein sequence ID" value="EEF31260.1"/>
    <property type="molecule type" value="Genomic_DNA"/>
</dbReference>
<organism evidence="1 2">
    <name type="scientific">Ricinus communis</name>
    <name type="common">Castor bean</name>
    <dbReference type="NCBI Taxonomy" id="3988"/>
    <lineage>
        <taxon>Eukaryota</taxon>
        <taxon>Viridiplantae</taxon>
        <taxon>Streptophyta</taxon>
        <taxon>Embryophyta</taxon>
        <taxon>Tracheophyta</taxon>
        <taxon>Spermatophyta</taxon>
        <taxon>Magnoliopsida</taxon>
        <taxon>eudicotyledons</taxon>
        <taxon>Gunneridae</taxon>
        <taxon>Pentapetalae</taxon>
        <taxon>rosids</taxon>
        <taxon>fabids</taxon>
        <taxon>Malpighiales</taxon>
        <taxon>Euphorbiaceae</taxon>
        <taxon>Acalyphoideae</taxon>
        <taxon>Acalypheae</taxon>
        <taxon>Ricinus</taxon>
    </lineage>
</organism>
<dbReference type="Proteomes" id="UP000008311">
    <property type="component" value="Unassembled WGS sequence"/>
</dbReference>
<accession>B9SYQ7</accession>
<sequence>MATSRLHGSRKDKDIVEKEKTVRLDLVRQEEVTIPSLRSLTLDEKKERLNMHMRVRIKRYHQRGKRTCLCLEKCWKKIWIKEFIRGRSRKGQFYTEKEKAVEITE</sequence>
<reference evidence="2" key="1">
    <citation type="journal article" date="2010" name="Nat. Biotechnol.">
        <title>Draft genome sequence of the oilseed species Ricinus communis.</title>
        <authorList>
            <person name="Chan A.P."/>
            <person name="Crabtree J."/>
            <person name="Zhao Q."/>
            <person name="Lorenzi H."/>
            <person name="Orvis J."/>
            <person name="Puiu D."/>
            <person name="Melake-Berhan A."/>
            <person name="Jones K.M."/>
            <person name="Redman J."/>
            <person name="Chen G."/>
            <person name="Cahoon E.B."/>
            <person name="Gedil M."/>
            <person name="Stanke M."/>
            <person name="Haas B.J."/>
            <person name="Wortman J.R."/>
            <person name="Fraser-Liggett C.M."/>
            <person name="Ravel J."/>
            <person name="Rabinowicz P.D."/>
        </authorList>
    </citation>
    <scope>NUCLEOTIDE SEQUENCE [LARGE SCALE GENOMIC DNA]</scope>
    <source>
        <strain evidence="2">cv. Hale</strain>
    </source>
</reference>
<dbReference type="InParanoid" id="B9SYQ7"/>
<protein>
    <submittedName>
        <fullName evidence="1">Uncharacterized protein</fullName>
    </submittedName>
</protein>
<evidence type="ECO:0000313" key="1">
    <source>
        <dbReference type="EMBL" id="EEF31260.1"/>
    </source>
</evidence>
<gene>
    <name evidence="1" type="ORF">RCOM_0063270</name>
</gene>